<evidence type="ECO:0000256" key="4">
    <source>
        <dbReference type="ARBA" id="ARBA00022989"/>
    </source>
</evidence>
<dbReference type="GO" id="GO:0046677">
    <property type="term" value="P:response to antibiotic"/>
    <property type="evidence" value="ECO:0007669"/>
    <property type="project" value="UniProtKB-KW"/>
</dbReference>
<feature type="transmembrane region" description="Helical" evidence="8">
    <location>
        <begin position="371"/>
        <end position="391"/>
    </location>
</feature>
<dbReference type="PANTHER" id="PTHR42718:SF9">
    <property type="entry name" value="MAJOR FACILITATOR SUPERFAMILY MULTIDRUG TRANSPORTER MFSC"/>
    <property type="match status" value="1"/>
</dbReference>
<feature type="transmembrane region" description="Helical" evidence="8">
    <location>
        <begin position="113"/>
        <end position="132"/>
    </location>
</feature>
<dbReference type="GO" id="GO:0022857">
    <property type="term" value="F:transmembrane transporter activity"/>
    <property type="evidence" value="ECO:0007669"/>
    <property type="project" value="InterPro"/>
</dbReference>
<dbReference type="Pfam" id="PF07690">
    <property type="entry name" value="MFS_1"/>
    <property type="match status" value="1"/>
</dbReference>
<dbReference type="Gene3D" id="1.20.1250.20">
    <property type="entry name" value="MFS general substrate transporter like domains"/>
    <property type="match status" value="1"/>
</dbReference>
<feature type="region of interest" description="Disordered" evidence="7">
    <location>
        <begin position="502"/>
        <end position="526"/>
    </location>
</feature>
<keyword evidence="3 8" id="KW-0812">Transmembrane</keyword>
<dbReference type="GO" id="GO:0005886">
    <property type="term" value="C:plasma membrane"/>
    <property type="evidence" value="ECO:0007669"/>
    <property type="project" value="UniProtKB-SubCell"/>
</dbReference>
<dbReference type="Proteomes" id="UP000253868">
    <property type="component" value="Chromosome"/>
</dbReference>
<evidence type="ECO:0000313" key="10">
    <source>
        <dbReference type="EMBL" id="AXG79720.1"/>
    </source>
</evidence>
<evidence type="ECO:0000256" key="2">
    <source>
        <dbReference type="ARBA" id="ARBA00022448"/>
    </source>
</evidence>
<evidence type="ECO:0000256" key="5">
    <source>
        <dbReference type="ARBA" id="ARBA00023136"/>
    </source>
</evidence>
<keyword evidence="4 8" id="KW-1133">Transmembrane helix</keyword>
<dbReference type="PROSITE" id="PS50850">
    <property type="entry name" value="MFS"/>
    <property type="match status" value="1"/>
</dbReference>
<feature type="transmembrane region" description="Helical" evidence="8">
    <location>
        <begin position="397"/>
        <end position="419"/>
    </location>
</feature>
<keyword evidence="11" id="KW-1185">Reference proteome</keyword>
<dbReference type="InterPro" id="IPR020846">
    <property type="entry name" value="MFS_dom"/>
</dbReference>
<dbReference type="CDD" id="cd17504">
    <property type="entry name" value="MFS_MMR_MDR_like"/>
    <property type="match status" value="1"/>
</dbReference>
<feature type="transmembrane region" description="Helical" evidence="8">
    <location>
        <begin position="47"/>
        <end position="70"/>
    </location>
</feature>
<dbReference type="SUPFAM" id="SSF103473">
    <property type="entry name" value="MFS general substrate transporter"/>
    <property type="match status" value="1"/>
</dbReference>
<feature type="domain" description="Major facilitator superfamily (MFS) profile" evidence="9">
    <location>
        <begin position="47"/>
        <end position="498"/>
    </location>
</feature>
<evidence type="ECO:0000256" key="3">
    <source>
        <dbReference type="ARBA" id="ARBA00022692"/>
    </source>
</evidence>
<comment type="subcellular location">
    <subcellularLocation>
        <location evidence="1">Cell membrane</location>
        <topology evidence="1">Multi-pass membrane protein</topology>
    </subcellularLocation>
</comment>
<feature type="transmembrane region" description="Helical" evidence="8">
    <location>
        <begin position="471"/>
        <end position="493"/>
    </location>
</feature>
<gene>
    <name evidence="10" type="ORF">DVK44_21015</name>
</gene>
<dbReference type="PANTHER" id="PTHR42718">
    <property type="entry name" value="MAJOR FACILITATOR SUPERFAMILY MULTIDRUG TRANSPORTER MFSC"/>
    <property type="match status" value="1"/>
</dbReference>
<protein>
    <submittedName>
        <fullName evidence="10">MFS transporter</fullName>
    </submittedName>
</protein>
<accession>A0A345HSP6</accession>
<keyword evidence="2" id="KW-0813">Transport</keyword>
<dbReference type="KEGG" id="spad:DVK44_21015"/>
<evidence type="ECO:0000256" key="1">
    <source>
        <dbReference type="ARBA" id="ARBA00004651"/>
    </source>
</evidence>
<dbReference type="InterPro" id="IPR036259">
    <property type="entry name" value="MFS_trans_sf"/>
</dbReference>
<organism evidence="10 11">
    <name type="scientific">Streptomyces paludis</name>
    <dbReference type="NCBI Taxonomy" id="2282738"/>
    <lineage>
        <taxon>Bacteria</taxon>
        <taxon>Bacillati</taxon>
        <taxon>Actinomycetota</taxon>
        <taxon>Actinomycetes</taxon>
        <taxon>Kitasatosporales</taxon>
        <taxon>Streptomycetaceae</taxon>
        <taxon>Streptomyces</taxon>
    </lineage>
</organism>
<dbReference type="InterPro" id="IPR011701">
    <property type="entry name" value="MFS"/>
</dbReference>
<dbReference type="EMBL" id="CP031194">
    <property type="protein sequence ID" value="AXG79720.1"/>
    <property type="molecule type" value="Genomic_DNA"/>
</dbReference>
<feature type="transmembrane region" description="Helical" evidence="8">
    <location>
        <begin position="340"/>
        <end position="359"/>
    </location>
</feature>
<reference evidence="11" key="1">
    <citation type="submission" date="2018-07" db="EMBL/GenBank/DDBJ databases">
        <authorList>
            <person name="Zhao J."/>
        </authorList>
    </citation>
    <scope>NUCLEOTIDE SEQUENCE [LARGE SCALE GENOMIC DNA]</scope>
    <source>
        <strain evidence="11">GSSD-12</strain>
    </source>
</reference>
<feature type="transmembrane region" description="Helical" evidence="8">
    <location>
        <begin position="82"/>
        <end position="101"/>
    </location>
</feature>
<feature type="transmembrane region" description="Helical" evidence="8">
    <location>
        <begin position="440"/>
        <end position="459"/>
    </location>
</feature>
<feature type="transmembrane region" description="Helical" evidence="8">
    <location>
        <begin position="200"/>
        <end position="220"/>
    </location>
</feature>
<dbReference type="Gene3D" id="1.20.1720.10">
    <property type="entry name" value="Multidrug resistance protein D"/>
    <property type="match status" value="1"/>
</dbReference>
<evidence type="ECO:0000256" key="7">
    <source>
        <dbReference type="SAM" id="MobiDB-lite"/>
    </source>
</evidence>
<evidence type="ECO:0000259" key="9">
    <source>
        <dbReference type="PROSITE" id="PS50850"/>
    </source>
</evidence>
<evidence type="ECO:0000313" key="11">
    <source>
        <dbReference type="Proteomes" id="UP000253868"/>
    </source>
</evidence>
<feature type="transmembrane region" description="Helical" evidence="8">
    <location>
        <begin position="300"/>
        <end position="320"/>
    </location>
</feature>
<keyword evidence="6" id="KW-0046">Antibiotic resistance</keyword>
<proteinExistence type="predicted"/>
<feature type="transmembrane region" description="Helical" evidence="8">
    <location>
        <begin position="170"/>
        <end position="188"/>
    </location>
</feature>
<evidence type="ECO:0000256" key="6">
    <source>
        <dbReference type="ARBA" id="ARBA00023251"/>
    </source>
</evidence>
<name>A0A345HSP6_9ACTN</name>
<feature type="transmembrane region" description="Helical" evidence="8">
    <location>
        <begin position="257"/>
        <end position="279"/>
    </location>
</feature>
<dbReference type="AlphaFoldDB" id="A0A345HSP6"/>
<dbReference type="OrthoDB" id="4484751at2"/>
<sequence length="526" mass="52888">MRCACCTLFAWCNPPWPPWPPWPPPPGRKQQGVPVESPSTEARSGRVVGILALAGIVAALMQTLVVPLIGELPTLLSTSASNATWVITATLLAAAVTTPVAGRLGDMYGKKRMLMVSIGPLVLGSVICALSSSVVPMIAGRGLQGMGMGVVPLGISLLRDVVPTEKLGGAIALISASMGVGGALGLPVSAAIAENASWRVLFWVAASLSLLVGVLVALFVPAGKENTAKGSFDGLGAVGLGIALVCLLLGVSKGADWGWGSGSTLGLLGGAVVILLAWGRWELRTKEPLVDLRVTARPQVLMTNVASILVGFAMYAQSLVIPQLLQLPEATGYGLGQSMLAMGLWVAPGGLMMMVMSPVGAKLSAASGPRITLALGSLIIAIGYGASQALLGSTLGLLVVTIICSTGVGFAYGAMPALIMGGVPQSETASANSFNTLMRSIGSSFAAAVIGVVLAQMTTDFGGHALASENGFRVAMMIGCGVALVAAVVAFFIPTKGASAQPEAGTGTGSAPNAAPAAPKVSGATA</sequence>
<evidence type="ECO:0000256" key="8">
    <source>
        <dbReference type="SAM" id="Phobius"/>
    </source>
</evidence>
<keyword evidence="5 8" id="KW-0472">Membrane</keyword>